<evidence type="ECO:0000313" key="1">
    <source>
        <dbReference type="EMBL" id="KWV41321.1"/>
    </source>
</evidence>
<comment type="caution">
    <text evidence="1">The sequence shown here is derived from an EMBL/GenBank/DDBJ whole genome shotgun (WGS) entry which is preliminary data.</text>
</comment>
<organism evidence="1 2">
    <name type="scientific">Rhizobium altiplani</name>
    <dbReference type="NCBI Taxonomy" id="1864509"/>
    <lineage>
        <taxon>Bacteria</taxon>
        <taxon>Pseudomonadati</taxon>
        <taxon>Pseudomonadota</taxon>
        <taxon>Alphaproteobacteria</taxon>
        <taxon>Hyphomicrobiales</taxon>
        <taxon>Rhizobiaceae</taxon>
        <taxon>Rhizobium/Agrobacterium group</taxon>
        <taxon>Rhizobium</taxon>
    </lineage>
</organism>
<reference evidence="1 2" key="1">
    <citation type="submission" date="2015-11" db="EMBL/GenBank/DDBJ databases">
        <title>Draft Genome Sequence of the Strain BR 10423 (Rhizobium sp.) isolated from nodules of Mimosa pudica.</title>
        <authorList>
            <person name="Barauna A.C."/>
            <person name="Zilli J.E."/>
            <person name="Simoes-Araujo J.L."/>
            <person name="Reis V.M."/>
            <person name="James E.K."/>
            <person name="Reis F.B.Jr."/>
            <person name="Rouws L.F."/>
            <person name="Passos S.R."/>
            <person name="Gois S.R."/>
        </authorList>
    </citation>
    <scope>NUCLEOTIDE SEQUENCE [LARGE SCALE GENOMIC DNA]</scope>
    <source>
        <strain evidence="1 2">BR10423</strain>
    </source>
</reference>
<accession>A0A109J2V2</accession>
<dbReference type="EMBL" id="LNCD01000140">
    <property type="protein sequence ID" value="KWV41321.1"/>
    <property type="molecule type" value="Genomic_DNA"/>
</dbReference>
<sequence length="79" mass="8919">MVSRNLPHEYFFLNGARSDGPVIGHIDGTPIPARVVDTRGSRYRFVGIARRDRRGRLDVTALRKNEWLVKPDLIYAAAA</sequence>
<gene>
    <name evidence="1" type="ORF">AS026_23280</name>
</gene>
<proteinExistence type="predicted"/>
<protein>
    <submittedName>
        <fullName evidence="1">Uncharacterized protein</fullName>
    </submittedName>
</protein>
<name>A0A109J2V2_9HYPH</name>
<dbReference type="OrthoDB" id="8083457at2"/>
<dbReference type="AlphaFoldDB" id="A0A109J2V2"/>
<keyword evidence="2" id="KW-1185">Reference proteome</keyword>
<dbReference type="RefSeq" id="WP_062375539.1">
    <property type="nucleotide sequence ID" value="NZ_JBBNAS010000078.1"/>
</dbReference>
<dbReference type="Proteomes" id="UP000068164">
    <property type="component" value="Unassembled WGS sequence"/>
</dbReference>
<evidence type="ECO:0000313" key="2">
    <source>
        <dbReference type="Proteomes" id="UP000068164"/>
    </source>
</evidence>